<keyword evidence="2" id="KW-1185">Reference proteome</keyword>
<name>A0A1H5KS39_9ACTN</name>
<sequence>MRVLLSATTPGGDAADVADRLRHAGHTVDGCRGGERCTLAMGGTCPLADHLADVHVHVRERPGPPAGRDRPFLCAVVAGAPLVLCGPPSPEGPWSRADVVCSPAGVVDALERAVRRASAGGRWDQPRSA</sequence>
<dbReference type="AlphaFoldDB" id="A0A1H5KS39"/>
<dbReference type="OrthoDB" id="5190851at2"/>
<accession>A0A1H5KS39</accession>
<protein>
    <submittedName>
        <fullName evidence="1">Uncharacterized protein</fullName>
    </submittedName>
</protein>
<evidence type="ECO:0000313" key="2">
    <source>
        <dbReference type="Proteomes" id="UP000181980"/>
    </source>
</evidence>
<proteinExistence type="predicted"/>
<evidence type="ECO:0000313" key="1">
    <source>
        <dbReference type="EMBL" id="SEE67656.1"/>
    </source>
</evidence>
<gene>
    <name evidence="1" type="ORF">SAMN04488561_2225</name>
</gene>
<dbReference type="EMBL" id="FNUC01000003">
    <property type="protein sequence ID" value="SEE67656.1"/>
    <property type="molecule type" value="Genomic_DNA"/>
</dbReference>
<dbReference type="RefSeq" id="WP_069112809.1">
    <property type="nucleotide sequence ID" value="NZ_FNUC01000003.1"/>
</dbReference>
<reference evidence="2" key="1">
    <citation type="submission" date="2016-10" db="EMBL/GenBank/DDBJ databases">
        <authorList>
            <person name="Varghese N."/>
            <person name="Submissions S."/>
        </authorList>
    </citation>
    <scope>NUCLEOTIDE SEQUENCE [LARGE SCALE GENOMIC DNA]</scope>
    <source>
        <strain evidence="2">DSM 45237</strain>
    </source>
</reference>
<dbReference type="STRING" id="561176.SAMN04488561_2225"/>
<dbReference type="Proteomes" id="UP000181980">
    <property type="component" value="Unassembled WGS sequence"/>
</dbReference>
<organism evidence="1 2">
    <name type="scientific">Jiangella alba</name>
    <dbReference type="NCBI Taxonomy" id="561176"/>
    <lineage>
        <taxon>Bacteria</taxon>
        <taxon>Bacillati</taxon>
        <taxon>Actinomycetota</taxon>
        <taxon>Actinomycetes</taxon>
        <taxon>Jiangellales</taxon>
        <taxon>Jiangellaceae</taxon>
        <taxon>Jiangella</taxon>
    </lineage>
</organism>